<evidence type="ECO:0000313" key="6">
    <source>
        <dbReference type="EMBL" id="CAF4178195.1"/>
    </source>
</evidence>
<dbReference type="GO" id="GO:0031177">
    <property type="term" value="F:phosphopantetheine binding"/>
    <property type="evidence" value="ECO:0007669"/>
    <property type="project" value="TreeGrafter"/>
</dbReference>
<dbReference type="Gene3D" id="3.30.559.30">
    <property type="entry name" value="Nonribosomal peptide synthetase, condensation domain"/>
    <property type="match status" value="1"/>
</dbReference>
<evidence type="ECO:0000313" key="7">
    <source>
        <dbReference type="Proteomes" id="UP000663868"/>
    </source>
</evidence>
<evidence type="ECO:0000259" key="3">
    <source>
        <dbReference type="Pfam" id="PF00501"/>
    </source>
</evidence>
<dbReference type="PANTHER" id="PTHR45527:SF1">
    <property type="entry name" value="FATTY ACID SYNTHASE"/>
    <property type="match status" value="1"/>
</dbReference>
<sequence length="861" mass="99069">PASFAQTRIWLDERIRFDSDKPQLAIYNMPFVYHLQPGHTLSIKQLRLALHLTLNKHPSLHTSLHFDIEKNLLMQRVITHEDKSNNMFSIIETTYEIDEQLNEILHDEKRNPHVFDLAQGLVFRCHIIYYKQISLNHLLCDKDVLIFNFHHALFDFPSMNIFLHDLNQAYTTGQLLYDDNTNLRYLDYAVIEQQMSMTGANMFWLDALHDCKLDQPLPLPFDRYRLSNEHRTLYATSISFDFGQDLSHYFLRHASSNNISLEHLVFAIYFIFLFKLTNGQTDLCIAMNINNNRYKDELKSIIGLFENVIPLRCQLDSHWCFRQLLEHIQQITTNSMKYSYFPLQRILDQHSHVSKHAFLDTSLEFISCKSNNDNSAIMIGDSQLVPESLSFNDNEDEILILSNERYLMQSLNNTQIPFLSSPLACIHHEFVCQVMKHSQKLAVELDEQSLTYCELLHYVQVLSVTLLNEYHVLPGEIVCQCVERSLSMVIGIMGIEMAGGVYCPLSPRDPQQRLHALIQQTQSRLVLVHWLTKSKFNYDVGLLDVDSVLNDSEMSRIIHVDRLSNVAVIPDNTAYIIFTSGSTGVPKPAELRHRNFTRSIQSLVHVDIFNKNDVIVQMARCERCSAQLVELLESIINDECSVWNLCGPAETTLQSLFHRVNAQVDAETIPLGRPLPNYSCIVEDDFRQPLFVGEEGEILVRGVGIFAGYLGRDDLSAKALVEIDGQLFYRTGDLVTMDNNGLLHYQGRKDHQIKLHGQRIELGEIERCLLNITSISACVVMKWNDDYLVAYVQSSDITKQELREHCQSHLPPHMIPSIFIILDKLPLNPNGKVDRKRLPSPNFSLPTGKHDGIVPRNILEQ</sequence>
<dbReference type="AlphaFoldDB" id="A0A819ZR72"/>
<evidence type="ECO:0000256" key="1">
    <source>
        <dbReference type="ARBA" id="ARBA00022450"/>
    </source>
</evidence>
<dbReference type="Pfam" id="PF13193">
    <property type="entry name" value="AMP-binding_C"/>
    <property type="match status" value="1"/>
</dbReference>
<feature type="domain" description="Condensation" evidence="4">
    <location>
        <begin position="1"/>
        <end position="367"/>
    </location>
</feature>
<feature type="domain" description="AMP-binding enzyme C-terminal" evidence="5">
    <location>
        <begin position="764"/>
        <end position="832"/>
    </location>
</feature>
<dbReference type="EMBL" id="CAJOBB010007101">
    <property type="protein sequence ID" value="CAF4178195.1"/>
    <property type="molecule type" value="Genomic_DNA"/>
</dbReference>
<dbReference type="InterPro" id="IPR000873">
    <property type="entry name" value="AMP-dep_synth/lig_dom"/>
</dbReference>
<dbReference type="Gene3D" id="3.30.559.10">
    <property type="entry name" value="Chloramphenicol acetyltransferase-like domain"/>
    <property type="match status" value="1"/>
</dbReference>
<feature type="domain" description="AMP-dependent synthetase/ligase" evidence="3">
    <location>
        <begin position="622"/>
        <end position="710"/>
    </location>
</feature>
<dbReference type="Pfam" id="PF00668">
    <property type="entry name" value="Condensation"/>
    <property type="match status" value="1"/>
</dbReference>
<dbReference type="Proteomes" id="UP000663868">
    <property type="component" value="Unassembled WGS sequence"/>
</dbReference>
<feature type="domain" description="AMP-dependent synthetase/ligase" evidence="3">
    <location>
        <begin position="433"/>
        <end position="620"/>
    </location>
</feature>
<dbReference type="InterPro" id="IPR023213">
    <property type="entry name" value="CAT-like_dom_sf"/>
</dbReference>
<dbReference type="PANTHER" id="PTHR45527">
    <property type="entry name" value="NONRIBOSOMAL PEPTIDE SYNTHETASE"/>
    <property type="match status" value="1"/>
</dbReference>
<dbReference type="GO" id="GO:0005829">
    <property type="term" value="C:cytosol"/>
    <property type="evidence" value="ECO:0007669"/>
    <property type="project" value="TreeGrafter"/>
</dbReference>
<evidence type="ECO:0000259" key="5">
    <source>
        <dbReference type="Pfam" id="PF13193"/>
    </source>
</evidence>
<evidence type="ECO:0000259" key="4">
    <source>
        <dbReference type="Pfam" id="PF00668"/>
    </source>
</evidence>
<dbReference type="SUPFAM" id="SSF56801">
    <property type="entry name" value="Acetyl-CoA synthetase-like"/>
    <property type="match status" value="1"/>
</dbReference>
<name>A0A819ZR72_9BILA</name>
<comment type="caution">
    <text evidence="6">The sequence shown here is derived from an EMBL/GenBank/DDBJ whole genome shotgun (WGS) entry which is preliminary data.</text>
</comment>
<dbReference type="Pfam" id="PF00501">
    <property type="entry name" value="AMP-binding"/>
    <property type="match status" value="2"/>
</dbReference>
<reference evidence="6" key="1">
    <citation type="submission" date="2021-02" db="EMBL/GenBank/DDBJ databases">
        <authorList>
            <person name="Nowell W R."/>
        </authorList>
    </citation>
    <scope>NUCLEOTIDE SEQUENCE</scope>
</reference>
<dbReference type="GO" id="GO:0043041">
    <property type="term" value="P:amino acid activation for nonribosomal peptide biosynthetic process"/>
    <property type="evidence" value="ECO:0007669"/>
    <property type="project" value="TreeGrafter"/>
</dbReference>
<dbReference type="Gene3D" id="3.40.50.12780">
    <property type="entry name" value="N-terminal domain of ligase-like"/>
    <property type="match status" value="1"/>
</dbReference>
<dbReference type="PROSITE" id="PS00455">
    <property type="entry name" value="AMP_BINDING"/>
    <property type="match status" value="1"/>
</dbReference>
<dbReference type="InterPro" id="IPR042099">
    <property type="entry name" value="ANL_N_sf"/>
</dbReference>
<dbReference type="GO" id="GO:0009239">
    <property type="term" value="P:enterobactin biosynthetic process"/>
    <property type="evidence" value="ECO:0007669"/>
    <property type="project" value="TreeGrafter"/>
</dbReference>
<accession>A0A819ZR72</accession>
<proteinExistence type="predicted"/>
<keyword evidence="1" id="KW-0596">Phosphopantetheine</keyword>
<evidence type="ECO:0000256" key="2">
    <source>
        <dbReference type="ARBA" id="ARBA00022553"/>
    </source>
</evidence>
<dbReference type="Gene3D" id="3.40.50.980">
    <property type="match status" value="2"/>
</dbReference>
<gene>
    <name evidence="6" type="ORF">KXQ929_LOCUS38791</name>
</gene>
<feature type="non-terminal residue" evidence="6">
    <location>
        <position position="861"/>
    </location>
</feature>
<dbReference type="Gene3D" id="3.30.300.30">
    <property type="match status" value="1"/>
</dbReference>
<feature type="non-terminal residue" evidence="6">
    <location>
        <position position="1"/>
    </location>
</feature>
<organism evidence="6 7">
    <name type="scientific">Adineta steineri</name>
    <dbReference type="NCBI Taxonomy" id="433720"/>
    <lineage>
        <taxon>Eukaryota</taxon>
        <taxon>Metazoa</taxon>
        <taxon>Spiralia</taxon>
        <taxon>Gnathifera</taxon>
        <taxon>Rotifera</taxon>
        <taxon>Eurotatoria</taxon>
        <taxon>Bdelloidea</taxon>
        <taxon>Adinetida</taxon>
        <taxon>Adinetidae</taxon>
        <taxon>Adineta</taxon>
    </lineage>
</organism>
<dbReference type="GO" id="GO:0009366">
    <property type="term" value="C:enterobactin synthetase complex"/>
    <property type="evidence" value="ECO:0007669"/>
    <property type="project" value="TreeGrafter"/>
</dbReference>
<protein>
    <submittedName>
        <fullName evidence="6">Uncharacterized protein</fullName>
    </submittedName>
</protein>
<dbReference type="SUPFAM" id="SSF52777">
    <property type="entry name" value="CoA-dependent acyltransferases"/>
    <property type="match status" value="2"/>
</dbReference>
<keyword evidence="2" id="KW-0597">Phosphoprotein</keyword>
<dbReference type="InterPro" id="IPR045851">
    <property type="entry name" value="AMP-bd_C_sf"/>
</dbReference>
<dbReference type="InterPro" id="IPR020845">
    <property type="entry name" value="AMP-binding_CS"/>
</dbReference>
<dbReference type="InterPro" id="IPR001242">
    <property type="entry name" value="Condensation_dom"/>
</dbReference>
<dbReference type="InterPro" id="IPR025110">
    <property type="entry name" value="AMP-bd_C"/>
</dbReference>
<dbReference type="GO" id="GO:0047527">
    <property type="term" value="F:2,3-dihydroxybenzoate-serine ligase activity"/>
    <property type="evidence" value="ECO:0007669"/>
    <property type="project" value="TreeGrafter"/>
</dbReference>